<keyword evidence="7 10" id="KW-0799">Topoisomerase</keyword>
<dbReference type="HAMAP" id="MF_00938">
    <property type="entry name" value="ParE_type1"/>
    <property type="match status" value="1"/>
</dbReference>
<dbReference type="EMBL" id="SPVG01000045">
    <property type="protein sequence ID" value="TFW28836.1"/>
    <property type="molecule type" value="Genomic_DNA"/>
</dbReference>
<organism evidence="12 13">
    <name type="scientific">Duganella callida</name>
    <dbReference type="NCBI Taxonomy" id="2561932"/>
    <lineage>
        <taxon>Bacteria</taxon>
        <taxon>Pseudomonadati</taxon>
        <taxon>Pseudomonadota</taxon>
        <taxon>Betaproteobacteria</taxon>
        <taxon>Burkholderiales</taxon>
        <taxon>Oxalobacteraceae</taxon>
        <taxon>Telluria group</taxon>
        <taxon>Duganella</taxon>
    </lineage>
</organism>
<evidence type="ECO:0000256" key="9">
    <source>
        <dbReference type="ARBA" id="ARBA00023235"/>
    </source>
</evidence>
<dbReference type="Gene3D" id="3.30.230.10">
    <property type="match status" value="1"/>
</dbReference>
<evidence type="ECO:0000313" key="12">
    <source>
        <dbReference type="EMBL" id="TFW28836.1"/>
    </source>
</evidence>
<dbReference type="PROSITE" id="PS50880">
    <property type="entry name" value="TOPRIM"/>
    <property type="match status" value="1"/>
</dbReference>
<dbReference type="GO" id="GO:0003918">
    <property type="term" value="F:DNA topoisomerase type II (double strand cut, ATP-hydrolyzing) activity"/>
    <property type="evidence" value="ECO:0007669"/>
    <property type="project" value="UniProtKB-UniRule"/>
</dbReference>
<evidence type="ECO:0000256" key="7">
    <source>
        <dbReference type="ARBA" id="ARBA00023029"/>
    </source>
</evidence>
<gene>
    <name evidence="10" type="primary">parE</name>
    <name evidence="12" type="ORF">E4L98_04935</name>
</gene>
<evidence type="ECO:0000256" key="3">
    <source>
        <dbReference type="ARBA" id="ARBA00022723"/>
    </source>
</evidence>
<keyword evidence="5 10" id="KW-0067">ATP-binding</keyword>
<comment type="caution">
    <text evidence="12">The sequence shown here is derived from an EMBL/GenBank/DDBJ whole genome shotgun (WGS) entry which is preliminary data.</text>
</comment>
<dbReference type="SUPFAM" id="SSF56719">
    <property type="entry name" value="Type II DNA topoisomerase"/>
    <property type="match status" value="1"/>
</dbReference>
<reference evidence="12 13" key="1">
    <citation type="submission" date="2019-03" db="EMBL/GenBank/DDBJ databases">
        <title>Draft Genome Sequence of Duganella callidus sp. nov., a Novel Duganella Species Isolated from Cultivated Soil.</title>
        <authorList>
            <person name="Raths R."/>
            <person name="Peta V."/>
            <person name="Bucking H."/>
        </authorList>
    </citation>
    <scope>NUCLEOTIDE SEQUENCE [LARGE SCALE GENOMIC DNA]</scope>
    <source>
        <strain evidence="12 13">DN04</strain>
    </source>
</reference>
<dbReference type="PRINTS" id="PR01098">
    <property type="entry name" value="TOPISMRASE4B"/>
</dbReference>
<comment type="catalytic activity">
    <reaction evidence="1 10">
        <text>ATP-dependent breakage, passage and rejoining of double-stranded DNA.</text>
        <dbReference type="EC" id="5.6.2.2"/>
    </reaction>
</comment>
<name>A0A4Y9SVS0_9BURK</name>
<dbReference type="Proteomes" id="UP000297729">
    <property type="component" value="Unassembled WGS sequence"/>
</dbReference>
<evidence type="ECO:0000256" key="2">
    <source>
        <dbReference type="ARBA" id="ARBA00001946"/>
    </source>
</evidence>
<dbReference type="PROSITE" id="PS00177">
    <property type="entry name" value="TOPOISOMERASE_II"/>
    <property type="match status" value="1"/>
</dbReference>
<feature type="binding site" evidence="10">
    <location>
        <position position="356"/>
    </location>
    <ligand>
        <name>ATP</name>
        <dbReference type="ChEBI" id="CHEBI:30616"/>
    </ligand>
</feature>
<dbReference type="GO" id="GO:0005524">
    <property type="term" value="F:ATP binding"/>
    <property type="evidence" value="ECO:0007669"/>
    <property type="project" value="UniProtKB-UniRule"/>
</dbReference>
<dbReference type="SMART" id="SM00433">
    <property type="entry name" value="TOP2c"/>
    <property type="match status" value="1"/>
</dbReference>
<evidence type="ECO:0000259" key="11">
    <source>
        <dbReference type="PROSITE" id="PS50880"/>
    </source>
</evidence>
<dbReference type="AlphaFoldDB" id="A0A4Y9SVS0"/>
<dbReference type="InterPro" id="IPR013759">
    <property type="entry name" value="Topo_IIA_B_C"/>
</dbReference>
<dbReference type="GO" id="GO:0003677">
    <property type="term" value="F:DNA binding"/>
    <property type="evidence" value="ECO:0007669"/>
    <property type="project" value="UniProtKB-UniRule"/>
</dbReference>
<feature type="domain" description="Toprim" evidence="11">
    <location>
        <begin position="434"/>
        <end position="551"/>
    </location>
</feature>
<feature type="binding site" evidence="10">
    <location>
        <position position="10"/>
    </location>
    <ligand>
        <name>ATP</name>
        <dbReference type="ChEBI" id="CHEBI:30616"/>
    </ligand>
</feature>
<dbReference type="GO" id="GO:0006265">
    <property type="term" value="P:DNA topological change"/>
    <property type="evidence" value="ECO:0007669"/>
    <property type="project" value="UniProtKB-UniRule"/>
</dbReference>
<feature type="binding site" evidence="10">
    <location>
        <begin position="118"/>
        <end position="124"/>
    </location>
    <ligand>
        <name>ATP</name>
        <dbReference type="ChEBI" id="CHEBI:30616"/>
    </ligand>
</feature>
<keyword evidence="6" id="KW-0460">Magnesium</keyword>
<protein>
    <recommendedName>
        <fullName evidence="10">DNA topoisomerase 4 subunit B</fullName>
        <ecNumber evidence="10">5.6.2.2</ecNumber>
    </recommendedName>
    <alternativeName>
        <fullName evidence="10">Topoisomerase IV subunit B</fullName>
    </alternativeName>
</protein>
<keyword evidence="9 10" id="KW-0413">Isomerase</keyword>
<comment type="cofactor">
    <cofactor evidence="2">
        <name>Mg(2+)</name>
        <dbReference type="ChEBI" id="CHEBI:18420"/>
    </cofactor>
</comment>
<dbReference type="Pfam" id="PF00986">
    <property type="entry name" value="DNA_gyraseB_C"/>
    <property type="match status" value="1"/>
</dbReference>
<dbReference type="Pfam" id="PF01751">
    <property type="entry name" value="Toprim"/>
    <property type="match status" value="1"/>
</dbReference>
<feature type="site" description="Interaction with DNA" evidence="10">
    <location>
        <position position="650"/>
    </location>
</feature>
<keyword evidence="8 10" id="KW-0238">DNA-binding</keyword>
<dbReference type="PANTHER" id="PTHR45866">
    <property type="entry name" value="DNA GYRASE/TOPOISOMERASE SUBUNIT B"/>
    <property type="match status" value="1"/>
</dbReference>
<keyword evidence="3" id="KW-0479">Metal-binding</keyword>
<dbReference type="InterPro" id="IPR014721">
    <property type="entry name" value="Ribsml_uS5_D2-typ_fold_subgr"/>
</dbReference>
<dbReference type="GO" id="GO:0005694">
    <property type="term" value="C:chromosome"/>
    <property type="evidence" value="ECO:0007669"/>
    <property type="project" value="InterPro"/>
</dbReference>
<feature type="site" description="Interaction with DNA" evidence="10">
    <location>
        <position position="523"/>
    </location>
</feature>
<comment type="subunit">
    <text evidence="10">Heterotetramer composed of ParC and ParE.</text>
</comment>
<dbReference type="InterPro" id="IPR013760">
    <property type="entry name" value="Topo_IIA-like_dom_sf"/>
</dbReference>
<evidence type="ECO:0000313" key="13">
    <source>
        <dbReference type="Proteomes" id="UP000297729"/>
    </source>
</evidence>
<dbReference type="SUPFAM" id="SSF54211">
    <property type="entry name" value="Ribosomal protein S5 domain 2-like"/>
    <property type="match status" value="1"/>
</dbReference>
<evidence type="ECO:0000256" key="8">
    <source>
        <dbReference type="ARBA" id="ARBA00023125"/>
    </source>
</evidence>
<dbReference type="GO" id="GO:0007059">
    <property type="term" value="P:chromosome segregation"/>
    <property type="evidence" value="ECO:0007669"/>
    <property type="project" value="UniProtKB-UniRule"/>
</dbReference>
<dbReference type="FunFam" id="3.40.50.670:FF:000001">
    <property type="entry name" value="DNA topoisomerase 2"/>
    <property type="match status" value="1"/>
</dbReference>
<dbReference type="EC" id="5.6.2.2" evidence="10"/>
<evidence type="ECO:0000256" key="4">
    <source>
        <dbReference type="ARBA" id="ARBA00022741"/>
    </source>
</evidence>
<accession>A0A4Y9SVS0</accession>
<evidence type="ECO:0000256" key="10">
    <source>
        <dbReference type="HAMAP-Rule" id="MF_00938"/>
    </source>
</evidence>
<dbReference type="Gene3D" id="3.40.50.670">
    <property type="match status" value="1"/>
</dbReference>
<keyword evidence="13" id="KW-1185">Reference proteome</keyword>
<sequence>MATKKPVSDYSESSIRVLKGLEPVKQRPGMYTRTENPLHIIQEVIDNAADEALGGNCKNIIVTQNADGSVTVEDDGRGIPVGLHPEEGVPTVEIVFTRLHAGGKFDKGKGGAYAFSGGLHGVGVSVTNALAKRLEITVWRKEPNGTGLHHLAFENGDVVEPLTSVVAPRDAKKSGTRVTVWPDAKYFDSSAISPVELQRLLRSKAVLLPGVSVTLANGKTGESQTWQYNDGLRGYLTEALAQATNGETLIPLFEGEQFAGPDAEGFAEGEGASWVVAWTEEGAIVRESYVNLIPTPNGGTHESGLRDGLYAAVKNFVEMHSLLPKGVKLLPEDVFARVSFVLSAKVLDPQFQGQIKERLNSRDAVRLVSSFSKPALELWLNHHVDYGKKLAELVIKQAQSRLRSAQKVEKKKSSGVAVLPGKLTDCESNDADRTELFLVEGDSAGGSAKMGRDKEFQAILPLRGKVLNSWETDKDRLFANNEIHDIAVAIGVDPHGVSDAPDLSGLRYGKICILSDADVDGSHIQVLLLTLFFRHFPALIANGNICIARPPLYRVDAPARGKKPIQKLYALDDGELTAIEDKLRKDGLKEGAWSISRFKGLGEMNAEQLWETTMNPDTRRLLPVSLGSYGQHESAARFNMLMGKGEAAARRAWIEEHGNEAEADI</sequence>
<dbReference type="InterPro" id="IPR003594">
    <property type="entry name" value="HATPase_dom"/>
</dbReference>
<evidence type="ECO:0000256" key="5">
    <source>
        <dbReference type="ARBA" id="ARBA00022840"/>
    </source>
</evidence>
<dbReference type="CDD" id="cd16928">
    <property type="entry name" value="HATPase_GyrB-like"/>
    <property type="match status" value="1"/>
</dbReference>
<dbReference type="PRINTS" id="PR00418">
    <property type="entry name" value="TPI2FAMILY"/>
</dbReference>
<dbReference type="InterPro" id="IPR005737">
    <property type="entry name" value="TopoIV_B_Gneg"/>
</dbReference>
<dbReference type="InterPro" id="IPR013506">
    <property type="entry name" value="Topo_IIA_bsu_dom2"/>
</dbReference>
<keyword evidence="4 10" id="KW-0547">Nucleotide-binding</keyword>
<dbReference type="OrthoDB" id="9802808at2"/>
<dbReference type="GO" id="GO:0046872">
    <property type="term" value="F:metal ion binding"/>
    <property type="evidence" value="ECO:0007669"/>
    <property type="project" value="UniProtKB-KW"/>
</dbReference>
<dbReference type="SMART" id="SM00387">
    <property type="entry name" value="HATPase_c"/>
    <property type="match status" value="1"/>
</dbReference>
<dbReference type="InterPro" id="IPR020568">
    <property type="entry name" value="Ribosomal_Su5_D2-typ_SF"/>
</dbReference>
<dbReference type="InterPro" id="IPR006171">
    <property type="entry name" value="TOPRIM_dom"/>
</dbReference>
<dbReference type="Pfam" id="PF00204">
    <property type="entry name" value="DNA_gyraseB"/>
    <property type="match status" value="1"/>
</dbReference>
<dbReference type="RefSeq" id="WP_135200460.1">
    <property type="nucleotide sequence ID" value="NZ_SPVG01000045.1"/>
</dbReference>
<dbReference type="PANTHER" id="PTHR45866:SF4">
    <property type="entry name" value="DNA TOPOISOMERASE 4 SUBUNIT B"/>
    <property type="match status" value="1"/>
</dbReference>
<dbReference type="InterPro" id="IPR036890">
    <property type="entry name" value="HATPase_C_sf"/>
</dbReference>
<dbReference type="Gene3D" id="3.30.565.10">
    <property type="entry name" value="Histidine kinase-like ATPase, C-terminal domain"/>
    <property type="match status" value="1"/>
</dbReference>
<feature type="binding site" evidence="10">
    <location>
        <position position="74"/>
    </location>
    <ligand>
        <name>ATP</name>
        <dbReference type="ChEBI" id="CHEBI:30616"/>
    </ligand>
</feature>
<feature type="binding site" evidence="10">
    <location>
        <position position="47"/>
    </location>
    <ligand>
        <name>ATP</name>
        <dbReference type="ChEBI" id="CHEBI:30616"/>
    </ligand>
</feature>
<comment type="similarity">
    <text evidence="10">Belongs to the type II topoisomerase family. ParE type 1 subfamily.</text>
</comment>
<dbReference type="SUPFAM" id="SSF55874">
    <property type="entry name" value="ATPase domain of HSP90 chaperone/DNA topoisomerase II/histidine kinase"/>
    <property type="match status" value="1"/>
</dbReference>
<dbReference type="Pfam" id="PF02518">
    <property type="entry name" value="HATPase_c"/>
    <property type="match status" value="1"/>
</dbReference>
<comment type="function">
    <text evidence="10">Topoisomerase IV is essential for chromosome segregation. It relaxes supercoiled DNA. Performs the decatenation events required during the replication of a circular DNA molecule.</text>
</comment>
<dbReference type="InterPro" id="IPR018522">
    <property type="entry name" value="TopoIIA_CS"/>
</dbReference>
<evidence type="ECO:0000256" key="6">
    <source>
        <dbReference type="ARBA" id="ARBA00022842"/>
    </source>
</evidence>
<feature type="site" description="Interaction with DNA" evidence="10">
    <location>
        <position position="468"/>
    </location>
</feature>
<dbReference type="InterPro" id="IPR001241">
    <property type="entry name" value="Topo_IIA"/>
</dbReference>
<dbReference type="InterPro" id="IPR002288">
    <property type="entry name" value="DNA_gyrase_B_C"/>
</dbReference>
<evidence type="ECO:0000256" key="1">
    <source>
        <dbReference type="ARBA" id="ARBA00000185"/>
    </source>
</evidence>
<dbReference type="CDD" id="cd00822">
    <property type="entry name" value="TopoII_Trans_DNA_gyrase"/>
    <property type="match status" value="1"/>
</dbReference>
<proteinExistence type="inferred from homology"/>